<keyword evidence="6" id="KW-1133">Transmembrane helix</keyword>
<comment type="caution">
    <text evidence="7">The sequence shown here is derived from an EMBL/GenBank/DDBJ whole genome shotgun (WGS) entry which is preliminary data.</text>
</comment>
<evidence type="ECO:0000313" key="7">
    <source>
        <dbReference type="EMBL" id="TXD73433.1"/>
    </source>
</evidence>
<protein>
    <submittedName>
        <fullName evidence="7">DNA recombination protein RmuC</fullName>
    </submittedName>
</protein>
<evidence type="ECO:0000256" key="5">
    <source>
        <dbReference type="SAM" id="Coils"/>
    </source>
</evidence>
<evidence type="ECO:0000256" key="3">
    <source>
        <dbReference type="ARBA" id="ARBA00023054"/>
    </source>
</evidence>
<feature type="coiled-coil region" evidence="5">
    <location>
        <begin position="34"/>
        <end position="103"/>
    </location>
</feature>
<dbReference type="AlphaFoldDB" id="A0A5C6Z1Q9"/>
<dbReference type="PANTHER" id="PTHR30563:SF0">
    <property type="entry name" value="DNA RECOMBINATION PROTEIN RMUC"/>
    <property type="match status" value="1"/>
</dbReference>
<dbReference type="Gene3D" id="1.10.287.2610">
    <property type="match status" value="1"/>
</dbReference>
<proteinExistence type="inferred from homology"/>
<keyword evidence="6" id="KW-0812">Transmembrane</keyword>
<evidence type="ECO:0000256" key="2">
    <source>
        <dbReference type="ARBA" id="ARBA00009840"/>
    </source>
</evidence>
<comment type="similarity">
    <text evidence="2">Belongs to the RmuC family.</text>
</comment>
<dbReference type="RefSeq" id="WP_111845922.1">
    <property type="nucleotide sequence ID" value="NZ_UEGI01000030.1"/>
</dbReference>
<evidence type="ECO:0000256" key="1">
    <source>
        <dbReference type="ARBA" id="ARBA00003416"/>
    </source>
</evidence>
<keyword evidence="8" id="KW-1185">Reference proteome</keyword>
<dbReference type="Proteomes" id="UP000321497">
    <property type="component" value="Unassembled WGS sequence"/>
</dbReference>
<dbReference type="OrthoDB" id="370725at2"/>
<gene>
    <name evidence="7" type="primary">rmuC</name>
    <name evidence="7" type="ORF">ESU54_06625</name>
</gene>
<keyword evidence="4" id="KW-0233">DNA recombination</keyword>
<organism evidence="7 8">
    <name type="scientific">Aequorivita antarctica</name>
    <dbReference type="NCBI Taxonomy" id="153266"/>
    <lineage>
        <taxon>Bacteria</taxon>
        <taxon>Pseudomonadati</taxon>
        <taxon>Bacteroidota</taxon>
        <taxon>Flavobacteriia</taxon>
        <taxon>Flavobacteriales</taxon>
        <taxon>Flavobacteriaceae</taxon>
        <taxon>Aequorivita</taxon>
    </lineage>
</organism>
<sequence length="442" mass="50898">MNETFLFLLLAAICLLIGAFIGNLFARLKNKTETSKLEERLENAQFQIEKLDERYNILSNEKEQVRAEKEQISNQLSKQSAEYNSLYSELEKEKERFQNFEKDFKDKFENLANKILIDKTEEFTDSNKKNIENILKPLNEKIKDFEEKVGRNNIDFVRTHAELGKQLQYLNEQNIKISQEADNLTKALKGDSKIQGNWGEMILSRVLEESGLEKGREYTIQDSHDNPDGGRLQTDVIIHLPDGKKMIIDSKVSLTDFERYVSEDDENLKSLYLKKHIDSIKKHILTLSEKKYYHAVNESPDTIFMFVPIEPAFAIAVANQKNLYQEAFKRKVMIVTPSTLLAALRLVENLWENDNQKKNTLEIATEAGRLYDSFVGLLDELNKIKKQLGTVQGSFDNALIKLEGKGNLVKRVEKLRKLGAITSKNIDQKLLNSSDENSPIEK</sequence>
<evidence type="ECO:0000256" key="4">
    <source>
        <dbReference type="ARBA" id="ARBA00023172"/>
    </source>
</evidence>
<feature type="transmembrane region" description="Helical" evidence="6">
    <location>
        <begin position="6"/>
        <end position="26"/>
    </location>
</feature>
<accession>A0A5C6Z1Q9</accession>
<keyword evidence="6" id="KW-0472">Membrane</keyword>
<reference evidence="7 8" key="1">
    <citation type="submission" date="2019-08" db="EMBL/GenBank/DDBJ databases">
        <title>Genome of Aequorivita antarctica SW49 (type strain).</title>
        <authorList>
            <person name="Bowman J.P."/>
        </authorList>
    </citation>
    <scope>NUCLEOTIDE SEQUENCE [LARGE SCALE GENOMIC DNA]</scope>
    <source>
        <strain evidence="7 8">SW49</strain>
    </source>
</reference>
<evidence type="ECO:0000256" key="6">
    <source>
        <dbReference type="SAM" id="Phobius"/>
    </source>
</evidence>
<dbReference type="InterPro" id="IPR003798">
    <property type="entry name" value="DNA_recombination_RmuC"/>
</dbReference>
<dbReference type="Pfam" id="PF02646">
    <property type="entry name" value="RmuC"/>
    <property type="match status" value="1"/>
</dbReference>
<name>A0A5C6Z1Q9_9FLAO</name>
<dbReference type="EMBL" id="VORT01000004">
    <property type="protein sequence ID" value="TXD73433.1"/>
    <property type="molecule type" value="Genomic_DNA"/>
</dbReference>
<dbReference type="PANTHER" id="PTHR30563">
    <property type="entry name" value="DNA RECOMBINATION PROTEIN RMUC"/>
    <property type="match status" value="1"/>
</dbReference>
<dbReference type="GO" id="GO:0006310">
    <property type="term" value="P:DNA recombination"/>
    <property type="evidence" value="ECO:0007669"/>
    <property type="project" value="UniProtKB-KW"/>
</dbReference>
<keyword evidence="3 5" id="KW-0175">Coiled coil</keyword>
<evidence type="ECO:0000313" key="8">
    <source>
        <dbReference type="Proteomes" id="UP000321497"/>
    </source>
</evidence>
<comment type="function">
    <text evidence="1">Involved in DNA recombination.</text>
</comment>